<dbReference type="InterPro" id="IPR041698">
    <property type="entry name" value="Methyltransf_25"/>
</dbReference>
<feature type="transmembrane region" description="Helical" evidence="4">
    <location>
        <begin position="6"/>
        <end position="26"/>
    </location>
</feature>
<keyword evidence="1" id="KW-0489">Methyltransferase</keyword>
<evidence type="ECO:0000256" key="4">
    <source>
        <dbReference type="SAM" id="Phobius"/>
    </source>
</evidence>
<dbReference type="Proteomes" id="UP000229315">
    <property type="component" value="Unassembled WGS sequence"/>
</dbReference>
<accession>A0A2H0UFB3</accession>
<gene>
    <name evidence="6" type="ORF">COU15_02655</name>
</gene>
<name>A0A2H0UFB3_9BACT</name>
<evidence type="ECO:0000256" key="2">
    <source>
        <dbReference type="ARBA" id="ARBA00022679"/>
    </source>
</evidence>
<evidence type="ECO:0000256" key="1">
    <source>
        <dbReference type="ARBA" id="ARBA00022603"/>
    </source>
</evidence>
<dbReference type="GO" id="GO:0016279">
    <property type="term" value="F:protein-lysine N-methyltransferase activity"/>
    <property type="evidence" value="ECO:0007669"/>
    <property type="project" value="InterPro"/>
</dbReference>
<dbReference type="InterPro" id="IPR026170">
    <property type="entry name" value="FAM173A/B"/>
</dbReference>
<evidence type="ECO:0000256" key="3">
    <source>
        <dbReference type="ARBA" id="ARBA00022691"/>
    </source>
</evidence>
<dbReference type="CDD" id="cd02440">
    <property type="entry name" value="AdoMet_MTases"/>
    <property type="match status" value="1"/>
</dbReference>
<proteinExistence type="predicted"/>
<reference evidence="7" key="1">
    <citation type="submission" date="2017-09" db="EMBL/GenBank/DDBJ databases">
        <title>Depth-based differentiation of microbial function through sediment-hosted aquifers and enrichment of novel symbionts in the deep terrestrial subsurface.</title>
        <authorList>
            <person name="Probst A.J."/>
            <person name="Ladd B."/>
            <person name="Jarett J.K."/>
            <person name="Geller-Mcgrath D.E."/>
            <person name="Sieber C.M.K."/>
            <person name="Emerson J.B."/>
            <person name="Anantharaman K."/>
            <person name="Thomas B.C."/>
            <person name="Malmstrom R."/>
            <person name="Stieglmeier M."/>
            <person name="Klingl A."/>
            <person name="Woyke T."/>
            <person name="Ryan C.M."/>
            <person name="Banfield J.F."/>
        </authorList>
    </citation>
    <scope>NUCLEOTIDE SEQUENCE [LARGE SCALE GENOMIC DNA]</scope>
</reference>
<sequence length="186" mass="20496">MFEVFIIFAIAALSSVVLIVGAWLFLSLIGLIKTRVPYVPVPTAISDAVSDIVAQTTNPVVFYDIGSGDGRVVFSVASKIPTASAVGIEISPAPFLLSLAKSAYKKLPRVQLRCVDAEKVSYRDATHIFLYLFPHMVKRLYPKLKQELQPGSVIISCDFPIVGVTPHEVKEVTAQYKKYTLYVYNV</sequence>
<evidence type="ECO:0000313" key="6">
    <source>
        <dbReference type="EMBL" id="PIR85050.1"/>
    </source>
</evidence>
<keyword evidence="4" id="KW-0472">Membrane</keyword>
<keyword evidence="3" id="KW-0949">S-adenosyl-L-methionine</keyword>
<evidence type="ECO:0000259" key="5">
    <source>
        <dbReference type="Pfam" id="PF13649"/>
    </source>
</evidence>
<dbReference type="AlphaFoldDB" id="A0A2H0UFB3"/>
<dbReference type="Gene3D" id="3.40.50.150">
    <property type="entry name" value="Vaccinia Virus protein VP39"/>
    <property type="match status" value="1"/>
</dbReference>
<dbReference type="SUPFAM" id="SSF53335">
    <property type="entry name" value="S-adenosyl-L-methionine-dependent methyltransferases"/>
    <property type="match status" value="1"/>
</dbReference>
<dbReference type="PANTHER" id="PTHR13610">
    <property type="entry name" value="METHYLTRANSFERASE DOMAIN-CONTAINING PROTEIN"/>
    <property type="match status" value="1"/>
</dbReference>
<keyword evidence="4" id="KW-0812">Transmembrane</keyword>
<keyword evidence="2" id="KW-0808">Transferase</keyword>
<keyword evidence="4" id="KW-1133">Transmembrane helix</keyword>
<comment type="caution">
    <text evidence="6">The sequence shown here is derived from an EMBL/GenBank/DDBJ whole genome shotgun (WGS) entry which is preliminary data.</text>
</comment>
<protein>
    <recommendedName>
        <fullName evidence="5">Methyltransferase domain-containing protein</fullName>
    </recommendedName>
</protein>
<evidence type="ECO:0000313" key="7">
    <source>
        <dbReference type="Proteomes" id="UP000229315"/>
    </source>
</evidence>
<organism evidence="6 7">
    <name type="scientific">Candidatus Kaiserbacteria bacterium CG10_big_fil_rev_8_21_14_0_10_45_20</name>
    <dbReference type="NCBI Taxonomy" id="1974607"/>
    <lineage>
        <taxon>Bacteria</taxon>
        <taxon>Candidatus Kaiseribacteriota</taxon>
    </lineage>
</organism>
<feature type="domain" description="Methyltransferase" evidence="5">
    <location>
        <begin position="64"/>
        <end position="136"/>
    </location>
</feature>
<dbReference type="InterPro" id="IPR029063">
    <property type="entry name" value="SAM-dependent_MTases_sf"/>
</dbReference>
<dbReference type="EMBL" id="PFBH01000016">
    <property type="protein sequence ID" value="PIR85050.1"/>
    <property type="molecule type" value="Genomic_DNA"/>
</dbReference>
<dbReference type="PANTHER" id="PTHR13610:SF11">
    <property type="entry name" value="METHYLTRANSFERASE DOMAIN-CONTAINING PROTEIN"/>
    <property type="match status" value="1"/>
</dbReference>
<dbReference type="GO" id="GO:0032259">
    <property type="term" value="P:methylation"/>
    <property type="evidence" value="ECO:0007669"/>
    <property type="project" value="UniProtKB-KW"/>
</dbReference>
<dbReference type="Pfam" id="PF13649">
    <property type="entry name" value="Methyltransf_25"/>
    <property type="match status" value="1"/>
</dbReference>